<dbReference type="PRINTS" id="PR00723">
    <property type="entry name" value="SUBTILISIN"/>
</dbReference>
<organism evidence="9 10">
    <name type="scientific">Parahaliea aestuarii</name>
    <dbReference type="NCBI Taxonomy" id="1852021"/>
    <lineage>
        <taxon>Bacteria</taxon>
        <taxon>Pseudomonadati</taxon>
        <taxon>Pseudomonadota</taxon>
        <taxon>Gammaproteobacteria</taxon>
        <taxon>Cellvibrionales</taxon>
        <taxon>Halieaceae</taxon>
        <taxon>Parahaliea</taxon>
    </lineage>
</organism>
<feature type="domain" description="Peptidase S8/S53" evidence="8">
    <location>
        <begin position="398"/>
        <end position="690"/>
    </location>
</feature>
<keyword evidence="3 5" id="KW-0378">Hydrolase</keyword>
<dbReference type="CDD" id="cd07496">
    <property type="entry name" value="Peptidases_S8_13"/>
    <property type="match status" value="1"/>
</dbReference>
<feature type="compositionally biased region" description="Acidic residues" evidence="7">
    <location>
        <begin position="436"/>
        <end position="446"/>
    </location>
</feature>
<evidence type="ECO:0000313" key="9">
    <source>
        <dbReference type="EMBL" id="TXS90615.1"/>
    </source>
</evidence>
<dbReference type="PIRSF" id="PIRSF037893">
    <property type="entry name" value="Subtilisin_rel_Maqu_2796"/>
    <property type="match status" value="1"/>
</dbReference>
<dbReference type="InterPro" id="IPR036852">
    <property type="entry name" value="Peptidase_S8/S53_dom_sf"/>
</dbReference>
<evidence type="ECO:0000313" key="10">
    <source>
        <dbReference type="Proteomes" id="UP000321933"/>
    </source>
</evidence>
<dbReference type="InterPro" id="IPR000209">
    <property type="entry name" value="Peptidase_S8/S53_dom"/>
</dbReference>
<dbReference type="RefSeq" id="WP_187275916.1">
    <property type="nucleotide sequence ID" value="NZ_VRYZ01000006.1"/>
</dbReference>
<evidence type="ECO:0000256" key="5">
    <source>
        <dbReference type="PROSITE-ProRule" id="PRU01240"/>
    </source>
</evidence>
<feature type="compositionally biased region" description="Basic and acidic residues" evidence="7">
    <location>
        <begin position="948"/>
        <end position="957"/>
    </location>
</feature>
<reference evidence="9 10" key="1">
    <citation type="submission" date="2019-08" db="EMBL/GenBank/DDBJ databases">
        <title>Parahaliea maris sp. nov., isolated from the surface seawater.</title>
        <authorList>
            <person name="Liu Y."/>
        </authorList>
    </citation>
    <scope>NUCLEOTIDE SEQUENCE [LARGE SCALE GENOMIC DNA]</scope>
    <source>
        <strain evidence="9 10">S2-26</strain>
    </source>
</reference>
<dbReference type="Gene3D" id="2.60.120.380">
    <property type="match status" value="1"/>
</dbReference>
<dbReference type="InterPro" id="IPR015500">
    <property type="entry name" value="Peptidase_S8_subtilisin-rel"/>
</dbReference>
<dbReference type="InterPro" id="IPR034176">
    <property type="entry name" value="Peptidases_S8_13"/>
</dbReference>
<dbReference type="Gene3D" id="3.40.50.200">
    <property type="entry name" value="Peptidase S8/S53 domain"/>
    <property type="match status" value="1"/>
</dbReference>
<name>A0A5C8ZQJ8_9GAMM</name>
<evidence type="ECO:0000256" key="1">
    <source>
        <dbReference type="ARBA" id="ARBA00011073"/>
    </source>
</evidence>
<dbReference type="InterPro" id="IPR023828">
    <property type="entry name" value="Peptidase_S8_Ser-AS"/>
</dbReference>
<evidence type="ECO:0000256" key="6">
    <source>
        <dbReference type="RuleBase" id="RU003355"/>
    </source>
</evidence>
<dbReference type="PROSITE" id="PS00137">
    <property type="entry name" value="SUBTILASE_HIS"/>
    <property type="match status" value="1"/>
</dbReference>
<protein>
    <submittedName>
        <fullName evidence="9">S8 family serine peptidase</fullName>
    </submittedName>
</protein>
<dbReference type="InterPro" id="IPR023827">
    <property type="entry name" value="Peptidase_S8_Asp-AS"/>
</dbReference>
<dbReference type="PROSITE" id="PS51257">
    <property type="entry name" value="PROKAR_LIPOPROTEIN"/>
    <property type="match status" value="1"/>
</dbReference>
<dbReference type="EMBL" id="VRYZ01000006">
    <property type="protein sequence ID" value="TXS90615.1"/>
    <property type="molecule type" value="Genomic_DNA"/>
</dbReference>
<dbReference type="Proteomes" id="UP000321933">
    <property type="component" value="Unassembled WGS sequence"/>
</dbReference>
<feature type="region of interest" description="Disordered" evidence="7">
    <location>
        <begin position="907"/>
        <end position="957"/>
    </location>
</feature>
<feature type="active site" description="Charge relay system" evidence="5">
    <location>
        <position position="457"/>
    </location>
</feature>
<feature type="region of interest" description="Disordered" evidence="7">
    <location>
        <begin position="431"/>
        <end position="457"/>
    </location>
</feature>
<comment type="similarity">
    <text evidence="1 5 6">Belongs to the peptidase S8 family.</text>
</comment>
<dbReference type="PROSITE" id="PS00136">
    <property type="entry name" value="SUBTILASE_ASP"/>
    <property type="match status" value="1"/>
</dbReference>
<evidence type="ECO:0000256" key="3">
    <source>
        <dbReference type="ARBA" id="ARBA00022801"/>
    </source>
</evidence>
<dbReference type="AlphaFoldDB" id="A0A5C8ZQJ8"/>
<proteinExistence type="inferred from homology"/>
<dbReference type="PANTHER" id="PTHR43806:SF11">
    <property type="entry name" value="CEREVISIN-RELATED"/>
    <property type="match status" value="1"/>
</dbReference>
<feature type="active site" description="Charge relay system" evidence="5">
    <location>
        <position position="405"/>
    </location>
</feature>
<comment type="caution">
    <text evidence="9">The sequence shown here is derived from an EMBL/GenBank/DDBJ whole genome shotgun (WGS) entry which is preliminary data.</text>
</comment>
<accession>A0A5C8ZQJ8</accession>
<dbReference type="SUPFAM" id="SSF52743">
    <property type="entry name" value="Subtilisin-like"/>
    <property type="match status" value="1"/>
</dbReference>
<evidence type="ECO:0000256" key="4">
    <source>
        <dbReference type="ARBA" id="ARBA00022825"/>
    </source>
</evidence>
<dbReference type="InterPro" id="IPR050131">
    <property type="entry name" value="Peptidase_S8_subtilisin-like"/>
</dbReference>
<dbReference type="PROSITE" id="PS00138">
    <property type="entry name" value="SUBTILASE_SER"/>
    <property type="match status" value="1"/>
</dbReference>
<dbReference type="InterPro" id="IPR022398">
    <property type="entry name" value="Peptidase_S8_His-AS"/>
</dbReference>
<keyword evidence="2 5" id="KW-0645">Protease</keyword>
<dbReference type="Pfam" id="PF00082">
    <property type="entry name" value="Peptidase_S8"/>
    <property type="match status" value="1"/>
</dbReference>
<evidence type="ECO:0000259" key="8">
    <source>
        <dbReference type="Pfam" id="PF00082"/>
    </source>
</evidence>
<dbReference type="InterPro" id="IPR017309">
    <property type="entry name" value="Pept_S8A_subtilisin_proteobac"/>
</dbReference>
<dbReference type="SUPFAM" id="SSF89260">
    <property type="entry name" value="Collagen-binding domain"/>
    <property type="match status" value="1"/>
</dbReference>
<feature type="active site" description="Charge relay system" evidence="5">
    <location>
        <position position="640"/>
    </location>
</feature>
<keyword evidence="4 5" id="KW-0720">Serine protease</keyword>
<dbReference type="PANTHER" id="PTHR43806">
    <property type="entry name" value="PEPTIDASE S8"/>
    <property type="match status" value="1"/>
</dbReference>
<gene>
    <name evidence="9" type="ORF">FVW59_14875</name>
</gene>
<keyword evidence="10" id="KW-1185">Reference proteome</keyword>
<evidence type="ECO:0000256" key="7">
    <source>
        <dbReference type="SAM" id="MobiDB-lite"/>
    </source>
</evidence>
<dbReference type="GO" id="GO:0004252">
    <property type="term" value="F:serine-type endopeptidase activity"/>
    <property type="evidence" value="ECO:0007669"/>
    <property type="project" value="UniProtKB-UniRule"/>
</dbReference>
<sequence>MFTRHLLVAGLVLSALAGCKVRIEVPEGGRIETESGRYQCEGGAVCELDVRDTDFDESFLAVADDEHVFRGWRRGDGYFCGGSLAACALSTTGFSGNESLMAVLSSNRVFHLAPVFEPAAFHVITGTVTVAAQSRADSDVNDINAPYTPNDYPSLSQPVSNPATIGGYANVIDAGEPGPSTDFGDRDDFYTVDLLAGQVISLNVSEPEQGDLDLYLFDSNDQIVDFSLNTSYYESLTVAQSGRYSINVFAYSGASNYTLSIGQPASEAAGGFTATADFDPEAVVVQYRQARGPQAQAASAAEPRLRLESLASLSVASAMTAAGDSGKAGQFHSGELERKWRALNAIKALNNRSDVEFAEPNYRYRAAARPNDLYYSLQWHYRQINLAEAWDITRGSGDVVVAVIDTGVLGRHPDLSGKFVDGYDFISDPYHSGDNDGIDPDAEDPGDGGVAGQSSYHGSHVSGTVAAATNNSLGVAGVGWRTRVMPIRVLGEEGGTVYDIAQGVRYAAGLANDSGTVPAQRADIINLSLGGADSSQAMRNVISRAREKGVIVVAAAGNESSSQPSYPAAYPGVISVGAVGPNGVRASYSNFGATLDLVAPGGDMAADLDGDGNTDGVISTVGSDSGSGVSFGIGPQQGTSMASPHVAGVIALMKAVRPSLTPAQVDQWLQQGRLTTDLGEAGWDSQYGHGLLDAAKAVRTASTADSGPDTTAPTLQIYPGNVALGVESRLFTVTNSGGGTLRVSGIASPVAWLEVAAEAVDDNGLGQYRLRLLPGSLAPGVYQTTLRIDSSAGSGEVEVIATVEEVGASATSAGVLYVLLTDQAGATIDQRILEPEDGGYTFRFDRVKEGSYRLTVGSDMDNDFFICDAGEACGAYRTLFNPDDIVLDRPRRGLSINASFSPNIGSAAAAEGGGQPVPLMIRRPARQAGDSDGDAGLPTRQFWSPGKTESRGKNNRS</sequence>
<evidence type="ECO:0000256" key="2">
    <source>
        <dbReference type="ARBA" id="ARBA00022670"/>
    </source>
</evidence>
<dbReference type="PROSITE" id="PS51892">
    <property type="entry name" value="SUBTILASE"/>
    <property type="match status" value="1"/>
</dbReference>
<dbReference type="GO" id="GO:0006508">
    <property type="term" value="P:proteolysis"/>
    <property type="evidence" value="ECO:0007669"/>
    <property type="project" value="UniProtKB-KW"/>
</dbReference>